<feature type="compositionally biased region" description="Basic and acidic residues" evidence="1">
    <location>
        <begin position="111"/>
        <end position="122"/>
    </location>
</feature>
<keyword evidence="3" id="KW-1185">Reference proteome</keyword>
<feature type="compositionally biased region" description="Low complexity" evidence="1">
    <location>
        <begin position="32"/>
        <end position="50"/>
    </location>
</feature>
<proteinExistence type="predicted"/>
<reference evidence="2 3" key="1">
    <citation type="submission" date="2017-03" db="EMBL/GenBank/DDBJ databases">
        <title>Genomes of endolithic fungi from Antarctica.</title>
        <authorList>
            <person name="Coleine C."/>
            <person name="Masonjones S."/>
            <person name="Stajich J.E."/>
        </authorList>
    </citation>
    <scope>NUCLEOTIDE SEQUENCE [LARGE SCALE GENOMIC DNA]</scope>
    <source>
        <strain evidence="2 3">CCFEE 6315</strain>
    </source>
</reference>
<feature type="compositionally biased region" description="Low complexity" evidence="1">
    <location>
        <begin position="70"/>
        <end position="85"/>
    </location>
</feature>
<dbReference type="AlphaFoldDB" id="A0A4U0U524"/>
<dbReference type="Proteomes" id="UP000308549">
    <property type="component" value="Unassembled WGS sequence"/>
</dbReference>
<protein>
    <submittedName>
        <fullName evidence="2">Uncharacterized protein</fullName>
    </submittedName>
</protein>
<dbReference type="OrthoDB" id="3643646at2759"/>
<gene>
    <name evidence="2" type="ORF">B0A50_02807</name>
</gene>
<evidence type="ECO:0000256" key="1">
    <source>
        <dbReference type="SAM" id="MobiDB-lite"/>
    </source>
</evidence>
<comment type="caution">
    <text evidence="2">The sequence shown here is derived from an EMBL/GenBank/DDBJ whole genome shotgun (WGS) entry which is preliminary data.</text>
</comment>
<organism evidence="2 3">
    <name type="scientific">Salinomyces thailandicus</name>
    <dbReference type="NCBI Taxonomy" id="706561"/>
    <lineage>
        <taxon>Eukaryota</taxon>
        <taxon>Fungi</taxon>
        <taxon>Dikarya</taxon>
        <taxon>Ascomycota</taxon>
        <taxon>Pezizomycotina</taxon>
        <taxon>Dothideomycetes</taxon>
        <taxon>Dothideomycetidae</taxon>
        <taxon>Mycosphaerellales</taxon>
        <taxon>Teratosphaeriaceae</taxon>
        <taxon>Salinomyces</taxon>
    </lineage>
</organism>
<sequence>MASTLGTHPYDYQKASTTATRALVSDIKPAQVPSSSSGTTASNPNNNNRNVGEEGKHVTTGPATSNYQDAASAATAANAAAAAAAAKRDAGAGVTPSGAGGVQRQQSWKQSDLKREAHEKLLDSSSSTRGALQGYHSAAGGQ</sequence>
<name>A0A4U0U524_9PEZI</name>
<evidence type="ECO:0000313" key="3">
    <source>
        <dbReference type="Proteomes" id="UP000308549"/>
    </source>
</evidence>
<accession>A0A4U0U524</accession>
<evidence type="ECO:0000313" key="2">
    <source>
        <dbReference type="EMBL" id="TKA30088.1"/>
    </source>
</evidence>
<dbReference type="EMBL" id="NAJL01000012">
    <property type="protein sequence ID" value="TKA30088.1"/>
    <property type="molecule type" value="Genomic_DNA"/>
</dbReference>
<feature type="region of interest" description="Disordered" evidence="1">
    <location>
        <begin position="23"/>
        <end position="142"/>
    </location>
</feature>